<dbReference type="Pfam" id="PF03865">
    <property type="entry name" value="ShlB"/>
    <property type="match status" value="1"/>
</dbReference>
<dbReference type="InterPro" id="IPR051544">
    <property type="entry name" value="TPS_OM_transporter"/>
</dbReference>
<keyword evidence="2" id="KW-0812">Transmembrane</keyword>
<dbReference type="InterPro" id="IPR013686">
    <property type="entry name" value="Polypept-transport_assoc_ShlB"/>
</dbReference>
<dbReference type="Gene3D" id="2.40.160.50">
    <property type="entry name" value="membrane protein fhac: a member of the omp85/tpsb transporter family"/>
    <property type="match status" value="1"/>
</dbReference>
<dbReference type="PANTHER" id="PTHR34597">
    <property type="entry name" value="SLR1661 PROTEIN"/>
    <property type="match status" value="1"/>
</dbReference>
<keyword evidence="1" id="KW-0472">Membrane</keyword>
<sequence>MKKYLFFLLVAIYGHGYAQVDAGKSSLQQAKQEITHQQPVAIPINLQQINKNQIYPVEFPCLNINFVFFNSQELFATSLQKKLSSLADNIIGQCLGDEGIKIFLTKVNQMFIDSGYVTTKISLPEQSFIYGILRIELIPGLISDIRYADTGKSHYSLCTAFPQATILNLRDIEQGLENLQNSPSTQPKITVDDDPNTANSSILTINRQKKRAIRGRLSVDNNGLKDHANLMIDNVLMFDNPTLLNDFFYFYISRDLDTDHSRGVKIGTFFYSLPFRNWQFNLSGNYQDQYSADGIKTSVGNLYKSSRSKSLTAQVQYLIKRRYDSKTYLNFGTSIATNNGYVGSIEIISHKRRATYWNIGLKHQRYLPRGELNLAMEYKQGANWFGAMPSPATDLKRPQIFNFSVAINQPWQISKQIFLYKATAAMQLSRSRLDSLLEAKSIGDSSRVRGAMLTNTLSGSHSLLIKNELSWYTPLPSHVLYATLDYGSVSEDRARFWRDEYLVGTSLGLKGSYKQLGYTIFVGFPLLNSSDSKQDHMVSGFRLTFSY</sequence>
<feature type="domain" description="ShlB POTRA" evidence="6">
    <location>
        <begin position="142"/>
        <end position="190"/>
    </location>
</feature>
<dbReference type="EMBL" id="CP123759">
    <property type="protein sequence ID" value="WGO83475.1"/>
    <property type="molecule type" value="Genomic_DNA"/>
</dbReference>
<evidence type="ECO:0000313" key="7">
    <source>
        <dbReference type="EMBL" id="WGO83475.1"/>
    </source>
</evidence>
<evidence type="ECO:0000256" key="1">
    <source>
        <dbReference type="ARBA" id="ARBA00022452"/>
    </source>
</evidence>
<evidence type="ECO:0000313" key="8">
    <source>
        <dbReference type="Proteomes" id="UP001231859"/>
    </source>
</evidence>
<dbReference type="InterPro" id="IPR035251">
    <property type="entry name" value="ShlB_POTRA"/>
</dbReference>
<dbReference type="Proteomes" id="UP001231859">
    <property type="component" value="Chromosome"/>
</dbReference>
<dbReference type="PIRSF" id="PIRSF029745">
    <property type="entry name" value="FhaC"/>
    <property type="match status" value="1"/>
</dbReference>
<accession>A0ABY8P1V0</accession>
<dbReference type="Pfam" id="PF08479">
    <property type="entry name" value="POTRA_2"/>
    <property type="match status" value="1"/>
</dbReference>
<name>A0ABY8P1V0_9GAMM</name>
<dbReference type="InterPro" id="IPR005565">
    <property type="entry name" value="Hemolysn_activator_HlyB_C"/>
</dbReference>
<evidence type="ECO:0000259" key="6">
    <source>
        <dbReference type="Pfam" id="PF17287"/>
    </source>
</evidence>
<dbReference type="InterPro" id="IPR027282">
    <property type="entry name" value="TPS"/>
</dbReference>
<keyword evidence="1" id="KW-1134">Transmembrane beta strand</keyword>
<evidence type="ECO:0000256" key="3">
    <source>
        <dbReference type="ARBA" id="ARBA00023237"/>
    </source>
</evidence>
<evidence type="ECO:0000259" key="5">
    <source>
        <dbReference type="Pfam" id="PF08479"/>
    </source>
</evidence>
<keyword evidence="3" id="KW-0998">Cell outer membrane</keyword>
<dbReference type="Pfam" id="PF17287">
    <property type="entry name" value="POTRA_3"/>
    <property type="match status" value="1"/>
</dbReference>
<protein>
    <submittedName>
        <fullName evidence="7">ShlB/FhaC/HecB family hemolysin secretion/activation protein</fullName>
    </submittedName>
</protein>
<feature type="domain" description="Haemolysin activator HlyB C-terminal" evidence="4">
    <location>
        <begin position="200"/>
        <end position="511"/>
    </location>
</feature>
<evidence type="ECO:0000259" key="4">
    <source>
        <dbReference type="Pfam" id="PF03865"/>
    </source>
</evidence>
<evidence type="ECO:0000256" key="2">
    <source>
        <dbReference type="ARBA" id="ARBA00022692"/>
    </source>
</evidence>
<dbReference type="Gene3D" id="3.10.20.310">
    <property type="entry name" value="membrane protein fhac"/>
    <property type="match status" value="1"/>
</dbReference>
<dbReference type="PANTHER" id="PTHR34597:SF3">
    <property type="entry name" value="OUTER MEMBRANE TRANSPORTER CDIB"/>
    <property type="match status" value="1"/>
</dbReference>
<keyword evidence="8" id="KW-1185">Reference proteome</keyword>
<proteinExistence type="predicted"/>
<dbReference type="RefSeq" id="WP_280938190.1">
    <property type="nucleotide sequence ID" value="NZ_CP123759.1"/>
</dbReference>
<organism evidence="7 8">
    <name type="scientific">Arsenophonus apicola</name>
    <dbReference type="NCBI Taxonomy" id="2879119"/>
    <lineage>
        <taxon>Bacteria</taxon>
        <taxon>Pseudomonadati</taxon>
        <taxon>Pseudomonadota</taxon>
        <taxon>Gammaproteobacteria</taxon>
        <taxon>Enterobacterales</taxon>
        <taxon>Morganellaceae</taxon>
        <taxon>Arsenophonus</taxon>
    </lineage>
</organism>
<gene>
    <name evidence="7" type="ORF">QG404_14325</name>
</gene>
<feature type="domain" description="Polypeptide-transport-associated ShlB-type" evidence="5">
    <location>
        <begin position="80"/>
        <end position="140"/>
    </location>
</feature>
<reference evidence="7 8" key="1">
    <citation type="submission" date="2023-04" db="EMBL/GenBank/DDBJ databases">
        <title>Genome dynamics across the evolutionary transition to endosymbiosis.</title>
        <authorList>
            <person name="Siozios S."/>
            <person name="Nadal-Jimenez P."/>
            <person name="Azagi T."/>
            <person name="Sprong H."/>
            <person name="Frost C.L."/>
            <person name="Parratt S.R."/>
            <person name="Taylor G."/>
            <person name="Brettell L."/>
            <person name="Lew K.C."/>
            <person name="Croft L."/>
            <person name="King K.C."/>
            <person name="Brockhurst M.A."/>
            <person name="Hypsa V."/>
            <person name="Novakova E."/>
            <person name="Darby A.C."/>
            <person name="Hurst G.D.D."/>
        </authorList>
    </citation>
    <scope>NUCLEOTIDE SEQUENCE [LARGE SCALE GENOMIC DNA]</scope>
    <source>
        <strain evidence="8">aApi_AU</strain>
    </source>
</reference>